<accession>A0A371RI53</accession>
<evidence type="ECO:0000313" key="2">
    <source>
        <dbReference type="EMBL" id="RFB05139.1"/>
    </source>
</evidence>
<dbReference type="InterPro" id="IPR022028">
    <property type="entry name" value="DUF3604"/>
</dbReference>
<protein>
    <submittedName>
        <fullName evidence="2">DUF3604 domain-containing protein</fullName>
    </submittedName>
</protein>
<comment type="caution">
    <text evidence="2">The sequence shown here is derived from an EMBL/GenBank/DDBJ whole genome shotgun (WGS) entry which is preliminary data.</text>
</comment>
<proteinExistence type="predicted"/>
<feature type="chain" id="PRO_5016884767" evidence="1">
    <location>
        <begin position="19"/>
        <end position="641"/>
    </location>
</feature>
<dbReference type="RefSeq" id="WP_116391770.1">
    <property type="nucleotide sequence ID" value="NZ_QUQO01000001.1"/>
</dbReference>
<evidence type="ECO:0000256" key="1">
    <source>
        <dbReference type="SAM" id="SignalP"/>
    </source>
</evidence>
<dbReference type="Pfam" id="PF12228">
    <property type="entry name" value="DUF3604"/>
    <property type="match status" value="1"/>
</dbReference>
<name>A0A371RI53_9PROT</name>
<feature type="signal peptide" evidence="1">
    <location>
        <begin position="1"/>
        <end position="18"/>
    </location>
</feature>
<dbReference type="AlphaFoldDB" id="A0A371RI53"/>
<evidence type="ECO:0000313" key="3">
    <source>
        <dbReference type="Proteomes" id="UP000264589"/>
    </source>
</evidence>
<dbReference type="Gene3D" id="3.20.20.140">
    <property type="entry name" value="Metal-dependent hydrolases"/>
    <property type="match status" value="1"/>
</dbReference>
<dbReference type="Proteomes" id="UP000264589">
    <property type="component" value="Unassembled WGS sequence"/>
</dbReference>
<dbReference type="SUPFAM" id="SSF89550">
    <property type="entry name" value="PHP domain-like"/>
    <property type="match status" value="1"/>
</dbReference>
<dbReference type="InParanoid" id="A0A371RI53"/>
<gene>
    <name evidence="2" type="ORF">DX908_07665</name>
</gene>
<dbReference type="InterPro" id="IPR016195">
    <property type="entry name" value="Pol/histidinol_Pase-like"/>
</dbReference>
<reference evidence="2 3" key="1">
    <citation type="submission" date="2018-08" db="EMBL/GenBank/DDBJ databases">
        <title>Parvularcula sp. SM1705, isolated from surface water of the South Sea China.</title>
        <authorList>
            <person name="Sun L."/>
        </authorList>
    </citation>
    <scope>NUCLEOTIDE SEQUENCE [LARGE SCALE GENOMIC DNA]</scope>
    <source>
        <strain evidence="2 3">SM1705</strain>
    </source>
</reference>
<keyword evidence="1" id="KW-0732">Signal</keyword>
<keyword evidence="3" id="KW-1185">Reference proteome</keyword>
<organism evidence="2 3">
    <name type="scientific">Parvularcula marina</name>
    <dbReference type="NCBI Taxonomy" id="2292771"/>
    <lineage>
        <taxon>Bacteria</taxon>
        <taxon>Pseudomonadati</taxon>
        <taxon>Pseudomonadota</taxon>
        <taxon>Alphaproteobacteria</taxon>
        <taxon>Parvularculales</taxon>
        <taxon>Parvularculaceae</taxon>
        <taxon>Parvularcula</taxon>
    </lineage>
</organism>
<sequence>MIRRIGICASLLALSACGADETAPSPKDLVAARPIGTEEIVTSSRPAPEGPPSNPLRNVYFGDLHIHTRNSYDAYLFNVRATPDDAYLYAKGGTIKHPAGFDIKMKSGPLDFLAVTDHAEYLGVLEAIDTPGTEYSTVPYAKDLFSSDTGKVISAFSLFVDSLVSGERRDDLSDLSATRSAWQETIESAARHNDPGTFTTFIGYEFTSAPETRNLHRNVIFSGTDVPPLPFSEFESQNPEELWNWLDELRESGTEALAIPHNANASDGTMFEYVKWDGRPIDRAYAEQRLRNEPLVELIQNKGQSETMPLLSPNDEFAGFEVRETYVGSTKPITKFAGSYVRDALKRGLEIENEAGVNPYKIGFVAGSDGHNAASAYAEDNYYANHGVLDGTARQRGSVPPPDYESWEDYYADGRPAGASAGSGGLTAIWAEENTRDALYAGLRRKETYGTSGPRIKVRLFAGYDLDGIDLATDEGVEAAYRHAIPMGGDLTAKPGSAPQIAAIAMQDIDSAPLQRIQIIKGWVDDRGQSHEQAFDMACADGGTVDPLTHRCPDNGADVDLSTCAISPDKGDAQIAGLWTDPEFDAGQNAFYYARVLENPTCRWSTWDAVRAGVAPNPRRPATIQERAYTSPIWYSPADVD</sequence>
<dbReference type="EMBL" id="QUQO01000001">
    <property type="protein sequence ID" value="RFB05139.1"/>
    <property type="molecule type" value="Genomic_DNA"/>
</dbReference>
<dbReference type="PROSITE" id="PS51257">
    <property type="entry name" value="PROKAR_LIPOPROTEIN"/>
    <property type="match status" value="1"/>
</dbReference>
<dbReference type="OrthoDB" id="543560at2"/>